<dbReference type="GO" id="GO:0052689">
    <property type="term" value="F:carboxylic ester hydrolase activity"/>
    <property type="evidence" value="ECO:0007669"/>
    <property type="project" value="UniProtKB-KW"/>
</dbReference>
<keyword evidence="5" id="KW-0378">Hydrolase</keyword>
<proteinExistence type="inferred from homology"/>
<keyword evidence="4" id="KW-0732">Signal</keyword>
<dbReference type="InterPro" id="IPR011118">
    <property type="entry name" value="Tannase/feruloyl_esterase"/>
</dbReference>
<dbReference type="Proteomes" id="UP000255165">
    <property type="component" value="Unassembled WGS sequence"/>
</dbReference>
<keyword evidence="3" id="KW-0479">Metal-binding</keyword>
<dbReference type="InterPro" id="IPR029058">
    <property type="entry name" value="AB_hydrolase_fold"/>
</dbReference>
<keyword evidence="7" id="KW-1015">Disulfide bond</keyword>
<comment type="similarity">
    <text evidence="1">Belongs to the tannase family.</text>
</comment>
<dbReference type="GO" id="GO:0046872">
    <property type="term" value="F:metal ion binding"/>
    <property type="evidence" value="ECO:0007669"/>
    <property type="project" value="UniProtKB-KW"/>
</dbReference>
<reference evidence="9" key="1">
    <citation type="submission" date="2018-06" db="EMBL/GenBank/DDBJ databases">
        <authorList>
            <person name="Feng T."/>
            <person name="Jeon C.O."/>
        </authorList>
    </citation>
    <scope>NUCLEOTIDE SEQUENCE [LARGE SCALE GENOMIC DNA]</scope>
    <source>
        <strain evidence="9">S23</strain>
    </source>
</reference>
<evidence type="ECO:0000256" key="3">
    <source>
        <dbReference type="ARBA" id="ARBA00022723"/>
    </source>
</evidence>
<dbReference type="Gene3D" id="3.40.50.1820">
    <property type="entry name" value="alpha/beta hydrolase"/>
    <property type="match status" value="1"/>
</dbReference>
<accession>A0A370NMW6</accession>
<dbReference type="Pfam" id="PF07519">
    <property type="entry name" value="Tannase"/>
    <property type="match status" value="1"/>
</dbReference>
<name>A0A370NMW6_9BURK</name>
<evidence type="ECO:0000256" key="5">
    <source>
        <dbReference type="ARBA" id="ARBA00022801"/>
    </source>
</evidence>
<dbReference type="EMBL" id="QKWJ01000052">
    <property type="protein sequence ID" value="RDK06883.1"/>
    <property type="molecule type" value="Genomic_DNA"/>
</dbReference>
<evidence type="ECO:0000256" key="6">
    <source>
        <dbReference type="ARBA" id="ARBA00022837"/>
    </source>
</evidence>
<keyword evidence="2" id="KW-0719">Serine esterase</keyword>
<evidence type="ECO:0000256" key="2">
    <source>
        <dbReference type="ARBA" id="ARBA00022487"/>
    </source>
</evidence>
<dbReference type="SUPFAM" id="SSF53474">
    <property type="entry name" value="alpha/beta-Hydrolases"/>
    <property type="match status" value="1"/>
</dbReference>
<organism evidence="8 9">
    <name type="scientific">Cupriavidus lacunae</name>
    <dbReference type="NCBI Taxonomy" id="2666307"/>
    <lineage>
        <taxon>Bacteria</taxon>
        <taxon>Pseudomonadati</taxon>
        <taxon>Pseudomonadota</taxon>
        <taxon>Betaproteobacteria</taxon>
        <taxon>Burkholderiales</taxon>
        <taxon>Burkholderiaceae</taxon>
        <taxon>Cupriavidus</taxon>
    </lineage>
</organism>
<evidence type="ECO:0000256" key="7">
    <source>
        <dbReference type="ARBA" id="ARBA00023157"/>
    </source>
</evidence>
<sequence length="524" mass="54966">MLDMQGNTSCPNHGRQEMQNGRAYALAAVPALIAVAGCGGGGSDTPSAPATNAVTASVAIAPVVSCASLNGKQFEDATVTSATPVAASGTLPAYCKVTATQNGTQHDIQVLLPDAWQDRYYQQGGGGFDGAIPNLTPAVDSSGNNSSTALRSGAMVLGNNGGHRDSTGADFLNNPTVVELYSHTAIGVARDFGDALAQNYYGKIPKYAYYEGCSNGGRGALNAAAKYGDKFNAVIAGAPTRNLEGQVPQWTRAAALSLPSADKLKQIASAAIAKCDALDGVSDGVISNWQKCTFDPTADVPASVQLTSSEAAAVKALMTDLTLSNGTVIYSGYGFGDMSFWGPWYAGLGLGHMKNIVLNNPTWDVSTFNVDQYFPTISSVLQTQYHFDAERNGLVQFLAAGKKIVIWHGSDDALLSHKDTIRTWQEVANGAGASLTQDNSRMYIAAGVNHCGQGPGADTFDLFTPTMNWVEKGTAPPVPVASKLSTDQTKTLFTRPLCTYPQYPQYKGSGDVNDATNFTCVSQT</sequence>
<evidence type="ECO:0000313" key="8">
    <source>
        <dbReference type="EMBL" id="RDK06883.1"/>
    </source>
</evidence>
<keyword evidence="9" id="KW-1185">Reference proteome</keyword>
<keyword evidence="6" id="KW-0106">Calcium</keyword>
<dbReference type="PANTHER" id="PTHR33938:SF15">
    <property type="entry name" value="FERULOYL ESTERASE B-RELATED"/>
    <property type="match status" value="1"/>
</dbReference>
<gene>
    <name evidence="8" type="ORF">DN412_28870</name>
</gene>
<evidence type="ECO:0008006" key="10">
    <source>
        <dbReference type="Google" id="ProtNLM"/>
    </source>
</evidence>
<protein>
    <recommendedName>
        <fullName evidence="10">Tannase/feruloyl esterase family alpha/beta hydrolase</fullName>
    </recommendedName>
</protein>
<dbReference type="AlphaFoldDB" id="A0A370NMW6"/>
<dbReference type="PANTHER" id="PTHR33938">
    <property type="entry name" value="FERULOYL ESTERASE B-RELATED"/>
    <property type="match status" value="1"/>
</dbReference>
<evidence type="ECO:0000256" key="4">
    <source>
        <dbReference type="ARBA" id="ARBA00022729"/>
    </source>
</evidence>
<comment type="caution">
    <text evidence="8">The sequence shown here is derived from an EMBL/GenBank/DDBJ whole genome shotgun (WGS) entry which is preliminary data.</text>
</comment>
<evidence type="ECO:0000313" key="9">
    <source>
        <dbReference type="Proteomes" id="UP000255165"/>
    </source>
</evidence>
<evidence type="ECO:0000256" key="1">
    <source>
        <dbReference type="ARBA" id="ARBA00006249"/>
    </source>
</evidence>